<protein>
    <recommendedName>
        <fullName evidence="3">Secretin/TonB short N-terminal domain-containing protein</fullName>
    </recommendedName>
</protein>
<evidence type="ECO:0008006" key="3">
    <source>
        <dbReference type="Google" id="ProtNLM"/>
    </source>
</evidence>
<dbReference type="AlphaFoldDB" id="A0A094JFC1"/>
<dbReference type="eggNOG" id="ENOG50332D9">
    <property type="taxonomic scope" value="Bacteria"/>
</dbReference>
<reference evidence="1 2" key="1">
    <citation type="submission" date="2014-06" db="EMBL/GenBank/DDBJ databases">
        <title>Shewanella sp. YQH10.</title>
        <authorList>
            <person name="Liu Y."/>
            <person name="Zeng R."/>
        </authorList>
    </citation>
    <scope>NUCLEOTIDE SEQUENCE [LARGE SCALE GENOMIC DNA]</scope>
    <source>
        <strain evidence="1 2">YQH10</strain>
    </source>
</reference>
<dbReference type="Proteomes" id="UP000029264">
    <property type="component" value="Unassembled WGS sequence"/>
</dbReference>
<evidence type="ECO:0000313" key="2">
    <source>
        <dbReference type="Proteomes" id="UP000029264"/>
    </source>
</evidence>
<name>A0A094JFC1_9GAMM</name>
<sequence>MKDDTVKNIAGILLLLSLTACNSNTQTPVSSDRCDVSSDYQLDFQRLDETLQQIAHGSGCFIEADLNEIGAVKPNAVIGRYSVLQAVEQAIAGKGLTVKRDKQNGLTISKA</sequence>
<proteinExistence type="predicted"/>
<evidence type="ECO:0000313" key="1">
    <source>
        <dbReference type="EMBL" id="KFZ36734.1"/>
    </source>
</evidence>
<gene>
    <name evidence="1" type="ORF">HR45_14880</name>
</gene>
<keyword evidence="2" id="KW-1185">Reference proteome</keyword>
<accession>A0A094JFC1</accession>
<organism evidence="1 2">
    <name type="scientific">Shewanella mangrovi</name>
    <dbReference type="NCBI Taxonomy" id="1515746"/>
    <lineage>
        <taxon>Bacteria</taxon>
        <taxon>Pseudomonadati</taxon>
        <taxon>Pseudomonadota</taxon>
        <taxon>Gammaproteobacteria</taxon>
        <taxon>Alteromonadales</taxon>
        <taxon>Shewanellaceae</taxon>
        <taxon>Shewanella</taxon>
    </lineage>
</organism>
<dbReference type="EMBL" id="JPEO01000014">
    <property type="protein sequence ID" value="KFZ36734.1"/>
    <property type="molecule type" value="Genomic_DNA"/>
</dbReference>
<comment type="caution">
    <text evidence="1">The sequence shown here is derived from an EMBL/GenBank/DDBJ whole genome shotgun (WGS) entry which is preliminary data.</text>
</comment>
<dbReference type="STRING" id="1515746.HR45_14880"/>
<dbReference type="Gene3D" id="3.55.50.30">
    <property type="match status" value="1"/>
</dbReference>
<dbReference type="PROSITE" id="PS51257">
    <property type="entry name" value="PROKAR_LIPOPROTEIN"/>
    <property type="match status" value="1"/>
</dbReference>